<feature type="domain" description="Fido" evidence="1">
    <location>
        <begin position="6"/>
        <end position="120"/>
    </location>
</feature>
<reference evidence="2" key="1">
    <citation type="submission" date="2019-09" db="EMBL/GenBank/DDBJ databases">
        <title>Characterisation of the sponge microbiome using genome-centric metagenomics.</title>
        <authorList>
            <person name="Engelberts J.P."/>
            <person name="Robbins S.J."/>
            <person name="De Goeij J.M."/>
            <person name="Aranda M."/>
            <person name="Bell S.C."/>
            <person name="Webster N.S."/>
        </authorList>
    </citation>
    <scope>NUCLEOTIDE SEQUENCE</scope>
    <source>
        <strain evidence="2">SB0675_bin_29</strain>
    </source>
</reference>
<dbReference type="InterPro" id="IPR036597">
    <property type="entry name" value="Fido-like_dom_sf"/>
</dbReference>
<dbReference type="Gene3D" id="1.20.120.1870">
    <property type="entry name" value="Fic/DOC protein, Fido domain"/>
    <property type="match status" value="1"/>
</dbReference>
<name>A0A6B1G7I4_9CHLR</name>
<protein>
    <submittedName>
        <fullName evidence="2">Type II toxin-antitoxin system death-on-curing family toxin</fullName>
    </submittedName>
</protein>
<accession>A0A6B1G7I4</accession>
<dbReference type="GO" id="GO:0016301">
    <property type="term" value="F:kinase activity"/>
    <property type="evidence" value="ECO:0007669"/>
    <property type="project" value="InterPro"/>
</dbReference>
<dbReference type="InterPro" id="IPR053737">
    <property type="entry name" value="Type_II_TA_Toxin"/>
</dbReference>
<gene>
    <name evidence="2" type="ORF">F4148_15710</name>
</gene>
<evidence type="ECO:0000313" key="2">
    <source>
        <dbReference type="EMBL" id="MYH63135.1"/>
    </source>
</evidence>
<dbReference type="PANTHER" id="PTHR39426:SF1">
    <property type="entry name" value="HOMOLOGY TO DEATH-ON-CURING PROTEIN OF PHAGE P1"/>
    <property type="match status" value="1"/>
</dbReference>
<evidence type="ECO:0000259" key="1">
    <source>
        <dbReference type="PROSITE" id="PS51459"/>
    </source>
</evidence>
<sequence length="128" mass="14431">MNHNFPTILEVVTIHSVLIEEFGGTPGIRDQGALASALMRPQLGYYSGLIEEAAALMESLANNHPFVDGNKRVAFFVTDVFLRLNGQYIDCDSLEAFEFFMRLFETNSFRYAALLPWLEAKVQPLQGR</sequence>
<dbReference type="NCBIfam" id="TIGR01550">
    <property type="entry name" value="DOC_P1"/>
    <property type="match status" value="1"/>
</dbReference>
<organism evidence="2">
    <name type="scientific">Caldilineaceae bacterium SB0675_bin_29</name>
    <dbReference type="NCBI Taxonomy" id="2605266"/>
    <lineage>
        <taxon>Bacteria</taxon>
        <taxon>Bacillati</taxon>
        <taxon>Chloroflexota</taxon>
        <taxon>Caldilineae</taxon>
        <taxon>Caldilineales</taxon>
        <taxon>Caldilineaceae</taxon>
    </lineage>
</organism>
<dbReference type="EMBL" id="VYDA01000552">
    <property type="protein sequence ID" value="MYH63135.1"/>
    <property type="molecule type" value="Genomic_DNA"/>
</dbReference>
<dbReference type="PANTHER" id="PTHR39426">
    <property type="entry name" value="HOMOLOGY TO DEATH-ON-CURING PROTEIN OF PHAGE P1"/>
    <property type="match status" value="1"/>
</dbReference>
<dbReference type="Pfam" id="PF02661">
    <property type="entry name" value="Fic"/>
    <property type="match status" value="1"/>
</dbReference>
<dbReference type="SUPFAM" id="SSF140931">
    <property type="entry name" value="Fic-like"/>
    <property type="match status" value="1"/>
</dbReference>
<dbReference type="InterPro" id="IPR003812">
    <property type="entry name" value="Fido"/>
</dbReference>
<dbReference type="AlphaFoldDB" id="A0A6B1G7I4"/>
<proteinExistence type="predicted"/>
<dbReference type="PROSITE" id="PS51459">
    <property type="entry name" value="FIDO"/>
    <property type="match status" value="1"/>
</dbReference>
<dbReference type="InterPro" id="IPR006440">
    <property type="entry name" value="Doc"/>
</dbReference>
<comment type="caution">
    <text evidence="2">The sequence shown here is derived from an EMBL/GenBank/DDBJ whole genome shotgun (WGS) entry which is preliminary data.</text>
</comment>